<dbReference type="InterPro" id="IPR037461">
    <property type="entry name" value="CtCE2-like_dom"/>
</dbReference>
<evidence type="ECO:0000256" key="1">
    <source>
        <dbReference type="SAM" id="MobiDB-lite"/>
    </source>
</evidence>
<dbReference type="Gene3D" id="3.40.50.1110">
    <property type="entry name" value="SGNH hydrolase"/>
    <property type="match status" value="1"/>
</dbReference>
<dbReference type="InterPro" id="IPR052762">
    <property type="entry name" value="PCW_deacetylase/CE"/>
</dbReference>
<reference evidence="4 5" key="1">
    <citation type="submission" date="2023-12" db="EMBL/GenBank/DDBJ databases">
        <title>the genome sequence of Hyalangium sp. s54d21.</title>
        <authorList>
            <person name="Zhang X."/>
        </authorList>
    </citation>
    <scope>NUCLEOTIDE SEQUENCE [LARGE SCALE GENOMIC DNA]</scope>
    <source>
        <strain evidence="5">s54d21</strain>
    </source>
</reference>
<dbReference type="PANTHER" id="PTHR37834:SF2">
    <property type="entry name" value="ESTERASE, SGNH HYDROLASE-TYPE"/>
    <property type="match status" value="1"/>
</dbReference>
<dbReference type="GO" id="GO:0016787">
    <property type="term" value="F:hydrolase activity"/>
    <property type="evidence" value="ECO:0007669"/>
    <property type="project" value="UniProtKB-KW"/>
</dbReference>
<proteinExistence type="predicted"/>
<comment type="caution">
    <text evidence="4">The sequence shown here is derived from an EMBL/GenBank/DDBJ whole genome shotgun (WGS) entry which is preliminary data.</text>
</comment>
<protein>
    <submittedName>
        <fullName evidence="4">SGNH/GDSL hydrolase family protein</fullName>
        <ecNumber evidence="4">3.1.-.-</ecNumber>
    </submittedName>
</protein>
<dbReference type="Pfam" id="PF13472">
    <property type="entry name" value="Lipase_GDSL_2"/>
    <property type="match status" value="1"/>
</dbReference>
<dbReference type="InterPro" id="IPR036514">
    <property type="entry name" value="SGNH_hydro_sf"/>
</dbReference>
<name>A0ABU5GYF1_9BACT</name>
<evidence type="ECO:0000259" key="2">
    <source>
        <dbReference type="Pfam" id="PF13472"/>
    </source>
</evidence>
<dbReference type="InterPro" id="IPR013830">
    <property type="entry name" value="SGNH_hydro"/>
</dbReference>
<gene>
    <name evidence="4" type="ORF">SYV04_05840</name>
</gene>
<keyword evidence="4" id="KW-0378">Hydrolase</keyword>
<sequence length="367" mass="40640">MYSVSPQDPLIRYTGRFDFIHHPRTVFFDWPGATIEAAFEGSACFIRLEDGNNDYNVYVDGQPRGVLRTSSERLYKLVEGLPEGQHTVRLTRRTESGFGQAAFRGFFVSRKLVELPPRPDRRLLFIGDSFTTGYGNEGQLGCKFSRETQNIELTYAALVAQELGAEYEIVAKSGRGVVRNYGEPTPTSPKPMPAFFAQTLAEKEQPTWDFQRWVPHAVVINLGTNDFSTEPHPPEAVFAQGYEALIAQVRQAYPKVPIFCVAGPRMKDPAKAYIQAIVERQRARDGGRTHLALIQDTLEHPVDFGCDSHPSVTGHRKMAVQLGPILSSALGWKQQAHPGDVSGGIPLRAGDLPTTPRAPVLSASHPK</sequence>
<dbReference type="CDD" id="cd01831">
    <property type="entry name" value="Endoglucanase_E_like"/>
    <property type="match status" value="1"/>
</dbReference>
<keyword evidence="5" id="KW-1185">Reference proteome</keyword>
<dbReference type="Proteomes" id="UP001291309">
    <property type="component" value="Unassembled WGS sequence"/>
</dbReference>
<evidence type="ECO:0000313" key="5">
    <source>
        <dbReference type="Proteomes" id="UP001291309"/>
    </source>
</evidence>
<feature type="domain" description="SGNH hydrolase-type esterase" evidence="2">
    <location>
        <begin position="125"/>
        <end position="316"/>
    </location>
</feature>
<dbReference type="Gene3D" id="2.60.120.260">
    <property type="entry name" value="Galactose-binding domain-like"/>
    <property type="match status" value="1"/>
</dbReference>
<dbReference type="EMBL" id="JAXIVS010000002">
    <property type="protein sequence ID" value="MDY7225892.1"/>
    <property type="molecule type" value="Genomic_DNA"/>
</dbReference>
<evidence type="ECO:0000259" key="3">
    <source>
        <dbReference type="Pfam" id="PF17996"/>
    </source>
</evidence>
<feature type="region of interest" description="Disordered" evidence="1">
    <location>
        <begin position="341"/>
        <end position="367"/>
    </location>
</feature>
<evidence type="ECO:0000313" key="4">
    <source>
        <dbReference type="EMBL" id="MDY7225892.1"/>
    </source>
</evidence>
<accession>A0ABU5GYF1</accession>
<dbReference type="SUPFAM" id="SSF52266">
    <property type="entry name" value="SGNH hydrolase"/>
    <property type="match status" value="1"/>
</dbReference>
<dbReference type="PANTHER" id="PTHR37834">
    <property type="entry name" value="GDSL-LIKE LIPASE/ACYLHYDROLASE DOMAIN PROTEIN (AFU_ORTHOLOGUE AFUA_2G00620)"/>
    <property type="match status" value="1"/>
</dbReference>
<dbReference type="EC" id="3.1.-.-" evidence="4"/>
<organism evidence="4 5">
    <name type="scientific">Hyalangium rubrum</name>
    <dbReference type="NCBI Taxonomy" id="3103134"/>
    <lineage>
        <taxon>Bacteria</taxon>
        <taxon>Pseudomonadati</taxon>
        <taxon>Myxococcota</taxon>
        <taxon>Myxococcia</taxon>
        <taxon>Myxococcales</taxon>
        <taxon>Cystobacterineae</taxon>
        <taxon>Archangiaceae</taxon>
        <taxon>Hyalangium</taxon>
    </lineage>
</organism>
<feature type="domain" description="Carbohydrate esterase 2 N-terminal" evidence="3">
    <location>
        <begin position="13"/>
        <end position="114"/>
    </location>
</feature>
<dbReference type="RefSeq" id="WP_321544618.1">
    <property type="nucleotide sequence ID" value="NZ_JAXIVS010000002.1"/>
</dbReference>
<dbReference type="Pfam" id="PF17996">
    <property type="entry name" value="CE2_N"/>
    <property type="match status" value="1"/>
</dbReference>
<dbReference type="InterPro" id="IPR040794">
    <property type="entry name" value="CE2_N"/>
</dbReference>